<dbReference type="GO" id="GO:0000398">
    <property type="term" value="P:mRNA splicing, via spliceosome"/>
    <property type="evidence" value="ECO:0007669"/>
    <property type="project" value="TreeGrafter"/>
</dbReference>
<evidence type="ECO:0000313" key="1">
    <source>
        <dbReference type="EMBL" id="GJQ12633.1"/>
    </source>
</evidence>
<sequence>MATHPQQNLYSQLEHLQTKYVGTGHPDISRHDWCTNMARDSIATYLGHRSLVTLFATVEGESNGRIRYHLLEKLHSPYGESDEIVLTKKERLTQF</sequence>
<keyword evidence="2" id="KW-1185">Reference proteome</keyword>
<organism evidence="1 2">
    <name type="scientific">Galdieria partita</name>
    <dbReference type="NCBI Taxonomy" id="83374"/>
    <lineage>
        <taxon>Eukaryota</taxon>
        <taxon>Rhodophyta</taxon>
        <taxon>Bangiophyceae</taxon>
        <taxon>Galdieriales</taxon>
        <taxon>Galdieriaceae</taxon>
        <taxon>Galdieria</taxon>
    </lineage>
</organism>
<reference evidence="1" key="2">
    <citation type="submission" date="2022-01" db="EMBL/GenBank/DDBJ databases">
        <authorList>
            <person name="Hirooka S."/>
            <person name="Miyagishima S.Y."/>
        </authorList>
    </citation>
    <scope>NUCLEOTIDE SEQUENCE</scope>
    <source>
        <strain evidence="1">NBRC 102759</strain>
    </source>
</reference>
<dbReference type="GO" id="GO:0005686">
    <property type="term" value="C:U2 snRNP"/>
    <property type="evidence" value="ECO:0007669"/>
    <property type="project" value="TreeGrafter"/>
</dbReference>
<proteinExistence type="predicted"/>
<dbReference type="PANTHER" id="PTHR20978:SF0">
    <property type="entry name" value="SPLICING FACTOR 3B SUBUNIT 5"/>
    <property type="match status" value="1"/>
</dbReference>
<protein>
    <recommendedName>
        <fullName evidence="3">Splicing factor subunit</fullName>
    </recommendedName>
</protein>
<name>A0A9C7PXM5_9RHOD</name>
<accession>A0A9C7PXM5</accession>
<gene>
    <name evidence="1" type="ORF">GpartN1_g4424.t1</name>
</gene>
<dbReference type="AlphaFoldDB" id="A0A9C7PXM5"/>
<evidence type="ECO:0000313" key="2">
    <source>
        <dbReference type="Proteomes" id="UP001061958"/>
    </source>
</evidence>
<dbReference type="PANTHER" id="PTHR20978">
    <property type="entry name" value="SPLICING FACTOR 3B SUBUNIT 5"/>
    <property type="match status" value="1"/>
</dbReference>
<dbReference type="EMBL" id="BQMJ01000035">
    <property type="protein sequence ID" value="GJQ12633.1"/>
    <property type="molecule type" value="Genomic_DNA"/>
</dbReference>
<dbReference type="Proteomes" id="UP001061958">
    <property type="component" value="Unassembled WGS sequence"/>
</dbReference>
<dbReference type="GO" id="GO:0071011">
    <property type="term" value="C:precatalytic spliceosome"/>
    <property type="evidence" value="ECO:0007669"/>
    <property type="project" value="TreeGrafter"/>
</dbReference>
<dbReference type="OrthoDB" id="274726at2759"/>
<comment type="caution">
    <text evidence="1">The sequence shown here is derived from an EMBL/GenBank/DDBJ whole genome shotgun (WGS) entry which is preliminary data.</text>
</comment>
<reference evidence="1" key="1">
    <citation type="journal article" date="2022" name="Proc. Natl. Acad. Sci. U.S.A.">
        <title>Life cycle and functional genomics of the unicellular red alga Galdieria for elucidating algal and plant evolution and industrial use.</title>
        <authorList>
            <person name="Hirooka S."/>
            <person name="Itabashi T."/>
            <person name="Ichinose T.M."/>
            <person name="Onuma R."/>
            <person name="Fujiwara T."/>
            <person name="Yamashita S."/>
            <person name="Jong L.W."/>
            <person name="Tomita R."/>
            <person name="Iwane A.H."/>
            <person name="Miyagishima S.Y."/>
        </authorList>
    </citation>
    <scope>NUCLEOTIDE SEQUENCE</scope>
    <source>
        <strain evidence="1">NBRC 102759</strain>
    </source>
</reference>
<evidence type="ECO:0008006" key="3">
    <source>
        <dbReference type="Google" id="ProtNLM"/>
    </source>
</evidence>
<dbReference type="InterPro" id="IPR009846">
    <property type="entry name" value="SF3b5/RDS3-10"/>
</dbReference>
<dbReference type="Pfam" id="PF07189">
    <property type="entry name" value="SF3b10"/>
    <property type="match status" value="1"/>
</dbReference>